<keyword evidence="1" id="KW-0378">Hydrolase</keyword>
<dbReference type="GO" id="GO:0042393">
    <property type="term" value="F:histone binding"/>
    <property type="evidence" value="ECO:0007669"/>
    <property type="project" value="TreeGrafter"/>
</dbReference>
<dbReference type="GO" id="GO:0034728">
    <property type="term" value="P:nucleosome organization"/>
    <property type="evidence" value="ECO:0007669"/>
    <property type="project" value="TreeGrafter"/>
</dbReference>
<dbReference type="InterPro" id="IPR001650">
    <property type="entry name" value="Helicase_C-like"/>
</dbReference>
<dbReference type="GO" id="GO:0000785">
    <property type="term" value="C:chromatin"/>
    <property type="evidence" value="ECO:0007669"/>
    <property type="project" value="TreeGrafter"/>
</dbReference>
<gene>
    <name evidence="4" type="ORF">OLEA9_A013264</name>
</gene>
<keyword evidence="2" id="KW-0539">Nucleus</keyword>
<dbReference type="OrthoDB" id="1738433at2759"/>
<evidence type="ECO:0000313" key="4">
    <source>
        <dbReference type="EMBL" id="CAA3012062.1"/>
    </source>
</evidence>
<dbReference type="GO" id="GO:0016887">
    <property type="term" value="F:ATP hydrolysis activity"/>
    <property type="evidence" value="ECO:0007669"/>
    <property type="project" value="TreeGrafter"/>
</dbReference>
<comment type="caution">
    <text evidence="4">The sequence shown here is derived from an EMBL/GenBank/DDBJ whole genome shotgun (WGS) entry which is preliminary data.</text>
</comment>
<dbReference type="Proteomes" id="UP000594638">
    <property type="component" value="Unassembled WGS sequence"/>
</dbReference>
<name>A0A8S0U424_OLEEU</name>
<dbReference type="InterPro" id="IPR049730">
    <property type="entry name" value="SNF2/RAD54-like_C"/>
</dbReference>
<dbReference type="GO" id="GO:0003682">
    <property type="term" value="F:chromatin binding"/>
    <property type="evidence" value="ECO:0007669"/>
    <property type="project" value="TreeGrafter"/>
</dbReference>
<sequence length="90" mass="10191">MTRLLDILEDYLLFRGFQYCHIDGNTGGDDRDVYIEGFNKLGSGKFVFLLSTRAGGLGFNLATSDVFILYDNDWNPQVDLQAQDRAHRIG</sequence>
<dbReference type="Pfam" id="PF00271">
    <property type="entry name" value="Helicase_C"/>
    <property type="match status" value="1"/>
</dbReference>
<feature type="domain" description="Helicase C-terminal" evidence="3">
    <location>
        <begin position="1"/>
        <end position="90"/>
    </location>
</feature>
<dbReference type="GO" id="GO:0140658">
    <property type="term" value="F:ATP-dependent chromatin remodeler activity"/>
    <property type="evidence" value="ECO:0007669"/>
    <property type="project" value="TreeGrafter"/>
</dbReference>
<organism evidence="4 5">
    <name type="scientific">Olea europaea subsp. europaea</name>
    <dbReference type="NCBI Taxonomy" id="158383"/>
    <lineage>
        <taxon>Eukaryota</taxon>
        <taxon>Viridiplantae</taxon>
        <taxon>Streptophyta</taxon>
        <taxon>Embryophyta</taxon>
        <taxon>Tracheophyta</taxon>
        <taxon>Spermatophyta</taxon>
        <taxon>Magnoliopsida</taxon>
        <taxon>eudicotyledons</taxon>
        <taxon>Gunneridae</taxon>
        <taxon>Pentapetalae</taxon>
        <taxon>asterids</taxon>
        <taxon>lamiids</taxon>
        <taxon>Lamiales</taxon>
        <taxon>Oleaceae</taxon>
        <taxon>Oleeae</taxon>
        <taxon>Olea</taxon>
    </lineage>
</organism>
<dbReference type="Gene3D" id="3.40.50.300">
    <property type="entry name" value="P-loop containing nucleotide triphosphate hydrolases"/>
    <property type="match status" value="1"/>
</dbReference>
<accession>A0A8S0U424</accession>
<dbReference type="GO" id="GO:0003677">
    <property type="term" value="F:DNA binding"/>
    <property type="evidence" value="ECO:0007669"/>
    <property type="project" value="TreeGrafter"/>
</dbReference>
<evidence type="ECO:0000313" key="5">
    <source>
        <dbReference type="Proteomes" id="UP000594638"/>
    </source>
</evidence>
<dbReference type="Gramene" id="OE9A013264T1">
    <property type="protein sequence ID" value="OE9A013264C1"/>
    <property type="gene ID" value="OE9A013264"/>
</dbReference>
<dbReference type="PANTHER" id="PTHR45623">
    <property type="entry name" value="CHROMODOMAIN-HELICASE-DNA-BINDING PROTEIN 3-RELATED-RELATED"/>
    <property type="match status" value="1"/>
</dbReference>
<keyword evidence="5" id="KW-1185">Reference proteome</keyword>
<dbReference type="AlphaFoldDB" id="A0A8S0U424"/>
<evidence type="ECO:0000256" key="2">
    <source>
        <dbReference type="ARBA" id="ARBA00023242"/>
    </source>
</evidence>
<protein>
    <submittedName>
        <fullName evidence="4">Chromatin remodeling factor</fullName>
    </submittedName>
</protein>
<dbReference type="EMBL" id="CACTIH010007388">
    <property type="protein sequence ID" value="CAA3012062.1"/>
    <property type="molecule type" value="Genomic_DNA"/>
</dbReference>
<dbReference type="CDD" id="cd18793">
    <property type="entry name" value="SF2_C_SNF"/>
    <property type="match status" value="1"/>
</dbReference>
<dbReference type="PANTHER" id="PTHR45623:SF49">
    <property type="entry name" value="SWI_SNF-RELATED MATRIX-ASSOCIATED ACTIN-DEPENDENT REGULATOR OF CHROMATIN SUBFAMILY A MEMBER 5"/>
    <property type="match status" value="1"/>
</dbReference>
<dbReference type="SMART" id="SM00490">
    <property type="entry name" value="HELICc"/>
    <property type="match status" value="1"/>
</dbReference>
<evidence type="ECO:0000256" key="1">
    <source>
        <dbReference type="ARBA" id="ARBA00022801"/>
    </source>
</evidence>
<proteinExistence type="predicted"/>
<dbReference type="GO" id="GO:0005634">
    <property type="term" value="C:nucleus"/>
    <property type="evidence" value="ECO:0007669"/>
    <property type="project" value="TreeGrafter"/>
</dbReference>
<dbReference type="SUPFAM" id="SSF52540">
    <property type="entry name" value="P-loop containing nucleoside triphosphate hydrolases"/>
    <property type="match status" value="1"/>
</dbReference>
<reference evidence="4 5" key="1">
    <citation type="submission" date="2019-12" db="EMBL/GenBank/DDBJ databases">
        <authorList>
            <person name="Alioto T."/>
            <person name="Alioto T."/>
            <person name="Gomez Garrido J."/>
        </authorList>
    </citation>
    <scope>NUCLEOTIDE SEQUENCE [LARGE SCALE GENOMIC DNA]</scope>
</reference>
<dbReference type="PROSITE" id="PS51194">
    <property type="entry name" value="HELICASE_CTER"/>
    <property type="match status" value="1"/>
</dbReference>
<evidence type="ECO:0000259" key="3">
    <source>
        <dbReference type="PROSITE" id="PS51194"/>
    </source>
</evidence>
<dbReference type="InterPro" id="IPR027417">
    <property type="entry name" value="P-loop_NTPase"/>
</dbReference>